<protein>
    <submittedName>
        <fullName evidence="2">Uncharacterized protein</fullName>
    </submittedName>
</protein>
<gene>
    <name evidence="2" type="ORF">F5147DRAFT_774065</name>
</gene>
<keyword evidence="3" id="KW-1185">Reference proteome</keyword>
<evidence type="ECO:0000313" key="2">
    <source>
        <dbReference type="EMBL" id="KAG2107618.1"/>
    </source>
</evidence>
<evidence type="ECO:0000313" key="3">
    <source>
        <dbReference type="Proteomes" id="UP000823399"/>
    </source>
</evidence>
<dbReference type="AlphaFoldDB" id="A0A9P7F549"/>
<dbReference type="OrthoDB" id="2017782at2759"/>
<dbReference type="GeneID" id="64703810"/>
<name>A0A9P7F549_9AGAM</name>
<organism evidence="2 3">
    <name type="scientific">Suillus discolor</name>
    <dbReference type="NCBI Taxonomy" id="1912936"/>
    <lineage>
        <taxon>Eukaryota</taxon>
        <taxon>Fungi</taxon>
        <taxon>Dikarya</taxon>
        <taxon>Basidiomycota</taxon>
        <taxon>Agaricomycotina</taxon>
        <taxon>Agaricomycetes</taxon>
        <taxon>Agaricomycetidae</taxon>
        <taxon>Boletales</taxon>
        <taxon>Suillineae</taxon>
        <taxon>Suillaceae</taxon>
        <taxon>Suillus</taxon>
    </lineage>
</organism>
<feature type="compositionally biased region" description="Polar residues" evidence="1">
    <location>
        <begin position="42"/>
        <end position="59"/>
    </location>
</feature>
<proteinExistence type="predicted"/>
<feature type="region of interest" description="Disordered" evidence="1">
    <location>
        <begin position="122"/>
        <end position="146"/>
    </location>
</feature>
<reference evidence="2" key="1">
    <citation type="journal article" date="2020" name="New Phytol.">
        <title>Comparative genomics reveals dynamic genome evolution in host specialist ectomycorrhizal fungi.</title>
        <authorList>
            <person name="Lofgren L.A."/>
            <person name="Nguyen N.H."/>
            <person name="Vilgalys R."/>
            <person name="Ruytinx J."/>
            <person name="Liao H.L."/>
            <person name="Branco S."/>
            <person name="Kuo A."/>
            <person name="LaButti K."/>
            <person name="Lipzen A."/>
            <person name="Andreopoulos W."/>
            <person name="Pangilinan J."/>
            <person name="Riley R."/>
            <person name="Hundley H."/>
            <person name="Na H."/>
            <person name="Barry K."/>
            <person name="Grigoriev I.V."/>
            <person name="Stajich J.E."/>
            <person name="Kennedy P.G."/>
        </authorList>
    </citation>
    <scope>NUCLEOTIDE SEQUENCE</scope>
    <source>
        <strain evidence="2">FC423</strain>
    </source>
</reference>
<evidence type="ECO:0000256" key="1">
    <source>
        <dbReference type="SAM" id="MobiDB-lite"/>
    </source>
</evidence>
<sequence>MSRGQIQREFARQLAHNEPDSELEWAARGHGLKVGFAKVPVQNGQEGNRTQDDSPSVTVQGIGDSSVGATIHALCSVKGASTIPANQQVLGGQVENYCPAGWLPSVTEQQMIMKELAAGSPNADFDIQSLSGEAESKSARINPQGE</sequence>
<accession>A0A9P7F549</accession>
<dbReference type="EMBL" id="JABBWM010000030">
    <property type="protein sequence ID" value="KAG2107618.1"/>
    <property type="molecule type" value="Genomic_DNA"/>
</dbReference>
<comment type="caution">
    <text evidence="2">The sequence shown here is derived from an EMBL/GenBank/DDBJ whole genome shotgun (WGS) entry which is preliminary data.</text>
</comment>
<dbReference type="RefSeq" id="XP_041292349.1">
    <property type="nucleotide sequence ID" value="XM_041441551.1"/>
</dbReference>
<feature type="region of interest" description="Disordered" evidence="1">
    <location>
        <begin position="38"/>
        <end position="63"/>
    </location>
</feature>
<dbReference type="Proteomes" id="UP000823399">
    <property type="component" value="Unassembled WGS sequence"/>
</dbReference>